<dbReference type="AlphaFoldDB" id="A0AAU9VJN1"/>
<dbReference type="Proteomes" id="UP001159428">
    <property type="component" value="Unassembled WGS sequence"/>
</dbReference>
<sequence length="74" mass="8164">MAERGSPRASYTASFKLRVVAYPVDKGNRAAGEQFNVDESCVRRSAAFLELEKEVAEWITEKRKAGTGVSTNII</sequence>
<gene>
    <name evidence="1" type="ORF">PMEA_00000338</name>
</gene>
<reference evidence="1 2" key="1">
    <citation type="submission" date="2022-05" db="EMBL/GenBank/DDBJ databases">
        <authorList>
            <consortium name="Genoscope - CEA"/>
            <person name="William W."/>
        </authorList>
    </citation>
    <scope>NUCLEOTIDE SEQUENCE [LARGE SCALE GENOMIC DNA]</scope>
</reference>
<evidence type="ECO:0000313" key="1">
    <source>
        <dbReference type="EMBL" id="CAH3031606.1"/>
    </source>
</evidence>
<comment type="caution">
    <text evidence="1">The sequence shown here is derived from an EMBL/GenBank/DDBJ whole genome shotgun (WGS) entry which is preliminary data.</text>
</comment>
<evidence type="ECO:0000313" key="2">
    <source>
        <dbReference type="Proteomes" id="UP001159428"/>
    </source>
</evidence>
<name>A0AAU9VJN1_9CNID</name>
<keyword evidence="2" id="KW-1185">Reference proteome</keyword>
<accession>A0AAU9VJN1</accession>
<dbReference type="EMBL" id="CALNXJ010000001">
    <property type="protein sequence ID" value="CAH3031606.1"/>
    <property type="molecule type" value="Genomic_DNA"/>
</dbReference>
<organism evidence="1 2">
    <name type="scientific">Pocillopora meandrina</name>
    <dbReference type="NCBI Taxonomy" id="46732"/>
    <lineage>
        <taxon>Eukaryota</taxon>
        <taxon>Metazoa</taxon>
        <taxon>Cnidaria</taxon>
        <taxon>Anthozoa</taxon>
        <taxon>Hexacorallia</taxon>
        <taxon>Scleractinia</taxon>
        <taxon>Astrocoeniina</taxon>
        <taxon>Pocilloporidae</taxon>
        <taxon>Pocillopora</taxon>
    </lineage>
</organism>
<feature type="non-terminal residue" evidence="1">
    <location>
        <position position="74"/>
    </location>
</feature>
<proteinExistence type="predicted"/>
<protein>
    <submittedName>
        <fullName evidence="1">Uncharacterized protein</fullName>
    </submittedName>
</protein>